<name>A0A239FDC8_9BACT</name>
<gene>
    <name evidence="1" type="ORF">SAMN06295967_11261</name>
</gene>
<reference evidence="2" key="1">
    <citation type="submission" date="2017-06" db="EMBL/GenBank/DDBJ databases">
        <authorList>
            <person name="Varghese N."/>
            <person name="Submissions S."/>
        </authorList>
    </citation>
    <scope>NUCLEOTIDE SEQUENCE [LARGE SCALE GENOMIC DNA]</scope>
    <source>
        <strain evidence="2">5C</strain>
    </source>
</reference>
<proteinExistence type="predicted"/>
<evidence type="ECO:0000313" key="2">
    <source>
        <dbReference type="Proteomes" id="UP000198480"/>
    </source>
</evidence>
<organism evidence="1 2">
    <name type="scientific">Belliella buryatensis</name>
    <dbReference type="NCBI Taxonomy" id="1500549"/>
    <lineage>
        <taxon>Bacteria</taxon>
        <taxon>Pseudomonadati</taxon>
        <taxon>Bacteroidota</taxon>
        <taxon>Cytophagia</taxon>
        <taxon>Cytophagales</taxon>
        <taxon>Cyclobacteriaceae</taxon>
        <taxon>Belliella</taxon>
    </lineage>
</organism>
<dbReference type="EMBL" id="FZOK01000012">
    <property type="protein sequence ID" value="SNS54926.1"/>
    <property type="molecule type" value="Genomic_DNA"/>
</dbReference>
<sequence>MNSLNRSMRYILNIIIISLFFVFGESKGQTSFHSKGVVYMLNDEKIKGEIRIENREHITEITVISKDGEVFEFRPNEIMGFKLKDGSYFSFEPKISESSFIQMLFDGRFKVYKFKNEYIIFDYSGAKVTLVEQVDEDSKRENYYKLELLTRGIYNIKNNMPFRKFKTDDVTIATILREYHFYENEKQTTYFNYVFSIKPYASLGVFHQTFSNNQILWRSDMQNQTAPIISGGIKLQNAMPSFRNFVMNIGLFYTQGENQINLLGENNSQTSIARETFKTKSFNLPITIEYKFIPRKSIVPYLGFGAMVSMDSGESMGGVVSEYQKNSGYTLIKNFSTLDVQKTNLSPIGKIGIEYKGKIFMEGVIGQTIGYHQITHLISERKINRQFISITTGINF</sequence>
<dbReference type="AlphaFoldDB" id="A0A239FDC8"/>
<dbReference type="Proteomes" id="UP000198480">
    <property type="component" value="Unassembled WGS sequence"/>
</dbReference>
<evidence type="ECO:0008006" key="3">
    <source>
        <dbReference type="Google" id="ProtNLM"/>
    </source>
</evidence>
<accession>A0A239FDC8</accession>
<evidence type="ECO:0000313" key="1">
    <source>
        <dbReference type="EMBL" id="SNS54926.1"/>
    </source>
</evidence>
<keyword evidence="2" id="KW-1185">Reference proteome</keyword>
<dbReference type="RefSeq" id="WP_089241589.1">
    <property type="nucleotide sequence ID" value="NZ_FZOK01000012.1"/>
</dbReference>
<protein>
    <recommendedName>
        <fullName evidence="3">Outer membrane protein beta-barrel domain-containing protein</fullName>
    </recommendedName>
</protein>